<feature type="signal peptide" evidence="2">
    <location>
        <begin position="1"/>
        <end position="21"/>
    </location>
</feature>
<organism evidence="4 5">
    <name type="scientific">Thauera terpenica 58Eu</name>
    <dbReference type="NCBI Taxonomy" id="1348657"/>
    <lineage>
        <taxon>Bacteria</taxon>
        <taxon>Pseudomonadati</taxon>
        <taxon>Pseudomonadota</taxon>
        <taxon>Betaproteobacteria</taxon>
        <taxon>Rhodocyclales</taxon>
        <taxon>Zoogloeaceae</taxon>
        <taxon>Thauera</taxon>
    </lineage>
</organism>
<dbReference type="Proteomes" id="UP000015455">
    <property type="component" value="Unassembled WGS sequence"/>
</dbReference>
<feature type="compositionally biased region" description="Basic and acidic residues" evidence="1">
    <location>
        <begin position="82"/>
        <end position="95"/>
    </location>
</feature>
<dbReference type="OrthoDB" id="5298561at2"/>
<accession>S9ZPS8</accession>
<feature type="domain" description="DUF4124" evidence="3">
    <location>
        <begin position="11"/>
        <end position="67"/>
    </location>
</feature>
<dbReference type="eggNOG" id="ENOG5032QZV">
    <property type="taxonomic scope" value="Bacteria"/>
</dbReference>
<keyword evidence="2" id="KW-0732">Signal</keyword>
<gene>
    <name evidence="4" type="ORF">M622_15665</name>
</gene>
<dbReference type="InterPro" id="IPR025392">
    <property type="entry name" value="DUF4124"/>
</dbReference>
<evidence type="ECO:0000313" key="5">
    <source>
        <dbReference type="Proteomes" id="UP000015455"/>
    </source>
</evidence>
<reference evidence="4 5" key="1">
    <citation type="submission" date="2013-06" db="EMBL/GenBank/DDBJ databases">
        <title>Draft genome sequence of Thauera terpenica.</title>
        <authorList>
            <person name="Liu B."/>
            <person name="Frostegard A.H."/>
            <person name="Shapleigh J.P."/>
        </authorList>
    </citation>
    <scope>NUCLEOTIDE SEQUENCE [LARGE SCALE GENOMIC DNA]</scope>
    <source>
        <strain evidence="4 5">58Eu</strain>
    </source>
</reference>
<sequence length="161" mass="17763">MRPLRALPLILLLHTALPAQAAVYKCIDGDGRVTYTNDPSLARGCKLLDSGQAVSTVPAPVRRPAASPGSSSSTSPAFPRVSADDQRARDDGRRQVLESELATEEKALAEAEHSLLEQESIRLGNERNYQKVLDRLQPFKDKLELHKRNIEALRREISGLK</sequence>
<protein>
    <recommendedName>
        <fullName evidence="3">DUF4124 domain-containing protein</fullName>
    </recommendedName>
</protein>
<evidence type="ECO:0000259" key="3">
    <source>
        <dbReference type="Pfam" id="PF13511"/>
    </source>
</evidence>
<evidence type="ECO:0000313" key="4">
    <source>
        <dbReference type="EMBL" id="EPZ15537.1"/>
    </source>
</evidence>
<evidence type="ECO:0000256" key="2">
    <source>
        <dbReference type="SAM" id="SignalP"/>
    </source>
</evidence>
<comment type="caution">
    <text evidence="4">The sequence shown here is derived from an EMBL/GenBank/DDBJ whole genome shotgun (WGS) entry which is preliminary data.</text>
</comment>
<keyword evidence="5" id="KW-1185">Reference proteome</keyword>
<evidence type="ECO:0000256" key="1">
    <source>
        <dbReference type="SAM" id="MobiDB-lite"/>
    </source>
</evidence>
<dbReference type="PATRIC" id="fig|1348657.5.peg.2005"/>
<feature type="chain" id="PRO_5004573717" description="DUF4124 domain-containing protein" evidence="2">
    <location>
        <begin position="22"/>
        <end position="161"/>
    </location>
</feature>
<name>S9ZPS8_9RHOO</name>
<dbReference type="EMBL" id="ATJV01000055">
    <property type="protein sequence ID" value="EPZ15537.1"/>
    <property type="molecule type" value="Genomic_DNA"/>
</dbReference>
<dbReference type="RefSeq" id="WP_021249428.1">
    <property type="nucleotide sequence ID" value="NZ_ATJV01000055.1"/>
</dbReference>
<dbReference type="STRING" id="1348657.M622_15665"/>
<dbReference type="Pfam" id="PF13511">
    <property type="entry name" value="DUF4124"/>
    <property type="match status" value="1"/>
</dbReference>
<feature type="region of interest" description="Disordered" evidence="1">
    <location>
        <begin position="56"/>
        <end position="95"/>
    </location>
</feature>
<proteinExistence type="predicted"/>
<dbReference type="AlphaFoldDB" id="S9ZPS8"/>
<feature type="compositionally biased region" description="Low complexity" evidence="1">
    <location>
        <begin position="56"/>
        <end position="81"/>
    </location>
</feature>